<name>A0AAE0LDK9_9CHLO</name>
<dbReference type="SUPFAM" id="SSF49785">
    <property type="entry name" value="Galactose-binding domain-like"/>
    <property type="match status" value="1"/>
</dbReference>
<dbReference type="PANTHER" id="PTHR45713:SF6">
    <property type="entry name" value="F5_8 TYPE C DOMAIN-CONTAINING PROTEIN"/>
    <property type="match status" value="1"/>
</dbReference>
<dbReference type="InterPro" id="IPR008979">
    <property type="entry name" value="Galactose-bd-like_sf"/>
</dbReference>
<comment type="caution">
    <text evidence="1">The sequence shown here is derived from an EMBL/GenBank/DDBJ whole genome shotgun (WGS) entry which is preliminary data.</text>
</comment>
<reference evidence="1 2" key="1">
    <citation type="journal article" date="2015" name="Genome Biol. Evol.">
        <title>Comparative Genomics of a Bacterivorous Green Alga Reveals Evolutionary Causalities and Consequences of Phago-Mixotrophic Mode of Nutrition.</title>
        <authorList>
            <person name="Burns J.A."/>
            <person name="Paasch A."/>
            <person name="Narechania A."/>
            <person name="Kim E."/>
        </authorList>
    </citation>
    <scope>NUCLEOTIDE SEQUENCE [LARGE SCALE GENOMIC DNA]</scope>
    <source>
        <strain evidence="1 2">PLY_AMNH</strain>
    </source>
</reference>
<keyword evidence="2" id="KW-1185">Reference proteome</keyword>
<dbReference type="EMBL" id="LGRX02003871">
    <property type="protein sequence ID" value="KAK3281358.1"/>
    <property type="molecule type" value="Genomic_DNA"/>
</dbReference>
<sequence>MCHSERLTDVWLRIDLGYASVSEVHLYNRLDCCADRLGTHEIWVGNAASGPTASGNSQCYSGEAASDSTTVVDTCSSAVEGRYVYLLLPGSSRVISIEEMQAFGTGIYVDGPRADANGVAACASWIGTLAEAQAKCDADASCKVLHDDGCDDENWRYCSSVPYTTSGGGCTKVPSTGLLLKSEFSDVVDQATGDSATLADSAALAGSTLCTNGAGYAQWYANAARTFSGDWALEMTFVQLEQHAIRGWFGSWHHHVRE</sequence>
<organism evidence="1 2">
    <name type="scientific">Cymbomonas tetramitiformis</name>
    <dbReference type="NCBI Taxonomy" id="36881"/>
    <lineage>
        <taxon>Eukaryota</taxon>
        <taxon>Viridiplantae</taxon>
        <taxon>Chlorophyta</taxon>
        <taxon>Pyramimonadophyceae</taxon>
        <taxon>Pyramimonadales</taxon>
        <taxon>Pyramimonadaceae</taxon>
        <taxon>Cymbomonas</taxon>
    </lineage>
</organism>
<dbReference type="Proteomes" id="UP001190700">
    <property type="component" value="Unassembled WGS sequence"/>
</dbReference>
<evidence type="ECO:0000313" key="1">
    <source>
        <dbReference type="EMBL" id="KAK3281358.1"/>
    </source>
</evidence>
<dbReference type="PANTHER" id="PTHR45713">
    <property type="entry name" value="FTP DOMAIN-CONTAINING PROTEIN"/>
    <property type="match status" value="1"/>
</dbReference>
<dbReference type="Pfam" id="PF22633">
    <property type="entry name" value="F5_F8_type_C_2"/>
    <property type="match status" value="1"/>
</dbReference>
<proteinExistence type="predicted"/>
<protein>
    <submittedName>
        <fullName evidence="1">Uncharacterized protein</fullName>
    </submittedName>
</protein>
<gene>
    <name evidence="1" type="ORF">CYMTET_10845</name>
</gene>
<accession>A0AAE0LDK9</accession>
<evidence type="ECO:0000313" key="2">
    <source>
        <dbReference type="Proteomes" id="UP001190700"/>
    </source>
</evidence>
<dbReference type="AlphaFoldDB" id="A0AAE0LDK9"/>
<dbReference type="InterPro" id="IPR051941">
    <property type="entry name" value="BG_Antigen-Binding_Lectin"/>
</dbReference>
<dbReference type="Gene3D" id="2.60.120.260">
    <property type="entry name" value="Galactose-binding domain-like"/>
    <property type="match status" value="1"/>
</dbReference>